<proteinExistence type="predicted"/>
<dbReference type="EMBL" id="BTSY01000001">
    <property type="protein sequence ID" value="GMT10221.1"/>
    <property type="molecule type" value="Genomic_DNA"/>
</dbReference>
<accession>A0AAV5UUR0</accession>
<sequence length="201" mass="23093">MLGRISLLVLVAGAAAYQEKKDDLSPCVSECIQPLAKMERSFAYIFNNFEKVCEGLESGAHCVMKCGGEDMQRFHQLTSFYRLYCIDYEEELEPHVSCLARASQGSDKECKRRCAMKVEKQHEKEKKLKHACSSIECSTVCYYQLLSEECPNAQDVLLNVNLRQISEMASTIDPKAHGELGEECKHIHDREYMRRKLLDRR</sequence>
<evidence type="ECO:0000313" key="3">
    <source>
        <dbReference type="EMBL" id="GMT10221.1"/>
    </source>
</evidence>
<keyword evidence="1" id="KW-0732">Signal</keyword>
<feature type="chain" id="PRO_5043674984" description="Chondroitin proteoglycan 4 domain-containing protein" evidence="1">
    <location>
        <begin position="17"/>
        <end position="201"/>
    </location>
</feature>
<protein>
    <recommendedName>
        <fullName evidence="2">Chondroitin proteoglycan 4 domain-containing protein</fullName>
    </recommendedName>
</protein>
<organism evidence="3 4">
    <name type="scientific">Pristionchus fissidentatus</name>
    <dbReference type="NCBI Taxonomy" id="1538716"/>
    <lineage>
        <taxon>Eukaryota</taxon>
        <taxon>Metazoa</taxon>
        <taxon>Ecdysozoa</taxon>
        <taxon>Nematoda</taxon>
        <taxon>Chromadorea</taxon>
        <taxon>Rhabditida</taxon>
        <taxon>Rhabditina</taxon>
        <taxon>Diplogasteromorpha</taxon>
        <taxon>Diplogasteroidea</taxon>
        <taxon>Neodiplogasteridae</taxon>
        <taxon>Pristionchus</taxon>
    </lineage>
</organism>
<evidence type="ECO:0000313" key="4">
    <source>
        <dbReference type="Proteomes" id="UP001432322"/>
    </source>
</evidence>
<dbReference type="AlphaFoldDB" id="A0AAV5UUR0"/>
<reference evidence="3" key="1">
    <citation type="submission" date="2023-10" db="EMBL/GenBank/DDBJ databases">
        <title>Genome assembly of Pristionchus species.</title>
        <authorList>
            <person name="Yoshida K."/>
            <person name="Sommer R.J."/>
        </authorList>
    </citation>
    <scope>NUCLEOTIDE SEQUENCE</scope>
    <source>
        <strain evidence="3">RS5133</strain>
    </source>
</reference>
<dbReference type="Proteomes" id="UP001432322">
    <property type="component" value="Unassembled WGS sequence"/>
</dbReference>
<feature type="signal peptide" evidence="1">
    <location>
        <begin position="1"/>
        <end position="16"/>
    </location>
</feature>
<feature type="domain" description="Chondroitin proteoglycan 4" evidence="2">
    <location>
        <begin position="27"/>
        <end position="116"/>
    </location>
</feature>
<evidence type="ECO:0000256" key="1">
    <source>
        <dbReference type="SAM" id="SignalP"/>
    </source>
</evidence>
<name>A0AAV5UUR0_9BILA</name>
<evidence type="ECO:0000259" key="2">
    <source>
        <dbReference type="Pfam" id="PF15481"/>
    </source>
</evidence>
<comment type="caution">
    <text evidence="3">The sequence shown here is derived from an EMBL/GenBank/DDBJ whole genome shotgun (WGS) entry which is preliminary data.</text>
</comment>
<gene>
    <name evidence="3" type="ORF">PFISCL1PPCAC_1518</name>
</gene>
<keyword evidence="4" id="KW-1185">Reference proteome</keyword>
<dbReference type="InterPro" id="IPR029153">
    <property type="entry name" value="CPG4"/>
</dbReference>
<dbReference type="Pfam" id="PF15481">
    <property type="entry name" value="CPG4"/>
    <property type="match status" value="1"/>
</dbReference>